<dbReference type="EMBL" id="AMQM01004538">
    <property type="status" value="NOT_ANNOTATED_CDS"/>
    <property type="molecule type" value="Genomic_DNA"/>
</dbReference>
<reference evidence="5" key="1">
    <citation type="submission" date="2012-12" db="EMBL/GenBank/DDBJ databases">
        <authorList>
            <person name="Hellsten U."/>
            <person name="Grimwood J."/>
            <person name="Chapman J.A."/>
            <person name="Shapiro H."/>
            <person name="Aerts A."/>
            <person name="Otillar R.P."/>
            <person name="Terry A.Y."/>
            <person name="Boore J.L."/>
            <person name="Simakov O."/>
            <person name="Marletaz F."/>
            <person name="Cho S.-J."/>
            <person name="Edsinger-Gonzales E."/>
            <person name="Havlak P."/>
            <person name="Kuo D.-H."/>
            <person name="Larsson T."/>
            <person name="Lv J."/>
            <person name="Arendt D."/>
            <person name="Savage R."/>
            <person name="Osoegawa K."/>
            <person name="de Jong P."/>
            <person name="Lindberg D.R."/>
            <person name="Seaver E.C."/>
            <person name="Weisblat D.A."/>
            <person name="Putnam N.H."/>
            <person name="Grigoriev I.V."/>
            <person name="Rokhsar D.S."/>
        </authorList>
    </citation>
    <scope>NUCLEOTIDE SEQUENCE</scope>
</reference>
<keyword evidence="2" id="KW-0472">Membrane</keyword>
<feature type="region of interest" description="Disordered" evidence="1">
    <location>
        <begin position="50"/>
        <end position="70"/>
    </location>
</feature>
<dbReference type="CTD" id="20204537"/>
<accession>T1F6T8</accession>
<keyword evidence="2" id="KW-0812">Transmembrane</keyword>
<evidence type="ECO:0000313" key="5">
    <source>
        <dbReference type="Proteomes" id="UP000015101"/>
    </source>
</evidence>
<dbReference type="Proteomes" id="UP000015101">
    <property type="component" value="Unassembled WGS sequence"/>
</dbReference>
<dbReference type="HOGENOM" id="CLU_1095287_0_0_1"/>
<protein>
    <submittedName>
        <fullName evidence="3 4">Uncharacterized protein</fullName>
    </submittedName>
</protein>
<evidence type="ECO:0000313" key="4">
    <source>
        <dbReference type="EnsemblMetazoa" id="HelroP173439"/>
    </source>
</evidence>
<keyword evidence="5" id="KW-1185">Reference proteome</keyword>
<evidence type="ECO:0000313" key="3">
    <source>
        <dbReference type="EMBL" id="ESO03738.1"/>
    </source>
</evidence>
<reference evidence="4" key="3">
    <citation type="submission" date="2015-06" db="UniProtKB">
        <authorList>
            <consortium name="EnsemblMetazoa"/>
        </authorList>
    </citation>
    <scope>IDENTIFICATION</scope>
</reference>
<dbReference type="AlphaFoldDB" id="T1F6T8"/>
<dbReference type="EMBL" id="KB096590">
    <property type="protein sequence ID" value="ESO03738.1"/>
    <property type="molecule type" value="Genomic_DNA"/>
</dbReference>
<reference evidence="3 5" key="2">
    <citation type="journal article" date="2013" name="Nature">
        <title>Insights into bilaterian evolution from three spiralian genomes.</title>
        <authorList>
            <person name="Simakov O."/>
            <person name="Marletaz F."/>
            <person name="Cho S.J."/>
            <person name="Edsinger-Gonzales E."/>
            <person name="Havlak P."/>
            <person name="Hellsten U."/>
            <person name="Kuo D.H."/>
            <person name="Larsson T."/>
            <person name="Lv J."/>
            <person name="Arendt D."/>
            <person name="Savage R."/>
            <person name="Osoegawa K."/>
            <person name="de Jong P."/>
            <person name="Grimwood J."/>
            <person name="Chapman J.A."/>
            <person name="Shapiro H."/>
            <person name="Aerts A."/>
            <person name="Otillar R.P."/>
            <person name="Terry A.Y."/>
            <person name="Boore J.L."/>
            <person name="Grigoriev I.V."/>
            <person name="Lindberg D.R."/>
            <person name="Seaver E.C."/>
            <person name="Weisblat D.A."/>
            <person name="Putnam N.H."/>
            <person name="Rokhsar D.S."/>
        </authorList>
    </citation>
    <scope>NUCLEOTIDE SEQUENCE</scope>
</reference>
<dbReference type="GeneID" id="20204537"/>
<sequence>MSSIAISSLKLLKQSHISFYRNFKTTITYSNRTCFRSFFSSSNVNNSNNVKTKNTEITEKPTTTRTESQNKEVIARAKHADYENTVLVYANKSSFGTNFICAFINICNPFMICCGVDTLRRENKWLTVFEDRMFIDNPHLYAIVTTAFLITVTIFVNFFRLRMLSKITYDINRKTFIGHRRNFMLIKRTFEFLPGSVVSNYPTESEEESMKDVSTWKYLMDGNYKINSQPYILLFSDIKNHIYFNVMTGVSNKY</sequence>
<proteinExistence type="predicted"/>
<name>T1F6T8_HELRO</name>
<dbReference type="InParanoid" id="T1F6T8"/>
<evidence type="ECO:0000256" key="1">
    <source>
        <dbReference type="SAM" id="MobiDB-lite"/>
    </source>
</evidence>
<dbReference type="EnsemblMetazoa" id="HelroT173439">
    <property type="protein sequence ID" value="HelroP173439"/>
    <property type="gene ID" value="HelroG173439"/>
</dbReference>
<organism evidence="4 5">
    <name type="scientific">Helobdella robusta</name>
    <name type="common">Californian leech</name>
    <dbReference type="NCBI Taxonomy" id="6412"/>
    <lineage>
        <taxon>Eukaryota</taxon>
        <taxon>Metazoa</taxon>
        <taxon>Spiralia</taxon>
        <taxon>Lophotrochozoa</taxon>
        <taxon>Annelida</taxon>
        <taxon>Clitellata</taxon>
        <taxon>Hirudinea</taxon>
        <taxon>Rhynchobdellida</taxon>
        <taxon>Glossiphoniidae</taxon>
        <taxon>Helobdella</taxon>
    </lineage>
</organism>
<keyword evidence="2" id="KW-1133">Transmembrane helix</keyword>
<feature type="transmembrane region" description="Helical" evidence="2">
    <location>
        <begin position="99"/>
        <end position="119"/>
    </location>
</feature>
<dbReference type="KEGG" id="hro:HELRODRAFT_173439"/>
<dbReference type="RefSeq" id="XP_009018295.1">
    <property type="nucleotide sequence ID" value="XM_009020047.1"/>
</dbReference>
<evidence type="ECO:0000256" key="2">
    <source>
        <dbReference type="SAM" id="Phobius"/>
    </source>
</evidence>
<gene>
    <name evidence="4" type="primary">20204537</name>
    <name evidence="3" type="ORF">HELRODRAFT_173439</name>
</gene>
<feature type="transmembrane region" description="Helical" evidence="2">
    <location>
        <begin position="139"/>
        <end position="159"/>
    </location>
</feature>